<keyword evidence="4" id="KW-0862">Zinc</keyword>
<comment type="subcellular location">
    <subcellularLocation>
        <location evidence="1">Nucleus</location>
    </subcellularLocation>
</comment>
<dbReference type="AlphaFoldDB" id="Q9SAP9"/>
<evidence type="ECO:0000256" key="5">
    <source>
        <dbReference type="ARBA" id="ARBA00023242"/>
    </source>
</evidence>
<keyword evidence="3" id="KW-0863">Zinc-finger</keyword>
<evidence type="ECO:0000256" key="3">
    <source>
        <dbReference type="ARBA" id="ARBA00022771"/>
    </source>
</evidence>
<evidence type="ECO:0000256" key="4">
    <source>
        <dbReference type="ARBA" id="ARBA00022833"/>
    </source>
</evidence>
<accession>Q9SAP9</accession>
<evidence type="ECO:0000256" key="6">
    <source>
        <dbReference type="SAM" id="MobiDB-lite"/>
    </source>
</evidence>
<dbReference type="SMART" id="SM00614">
    <property type="entry name" value="ZnF_BED"/>
    <property type="match status" value="1"/>
</dbReference>
<evidence type="ECO:0000313" key="7">
    <source>
        <dbReference type="EMBL" id="CAA25636.1"/>
    </source>
</evidence>
<evidence type="ECO:0000256" key="2">
    <source>
        <dbReference type="ARBA" id="ARBA00022723"/>
    </source>
</evidence>
<reference evidence="7" key="2">
    <citation type="journal article" date="1989" name="EMBO J.">
        <title>The putative transposase of transposable element Ac from Zea mays L. interacts with subterminal sequences of Ac.</title>
        <authorList>
            <person name="Kunze R."/>
            <person name="Starlinger P."/>
        </authorList>
    </citation>
    <scope>NUCLEOTIDE SEQUENCE</scope>
</reference>
<name>Q9SAP9_MAIZE</name>
<dbReference type="EMBL" id="X01380">
    <property type="protein sequence ID" value="CAA25636.1"/>
    <property type="molecule type" value="Genomic_DNA"/>
</dbReference>
<dbReference type="PANTHER" id="PTHR46481">
    <property type="entry name" value="ZINC FINGER BED DOMAIN-CONTAINING PROTEIN 4"/>
    <property type="match status" value="1"/>
</dbReference>
<organism evidence="7">
    <name type="scientific">Zea mays</name>
    <name type="common">Maize</name>
    <dbReference type="NCBI Taxonomy" id="4577"/>
    <lineage>
        <taxon>Eukaryota</taxon>
        <taxon>Viridiplantae</taxon>
        <taxon>Streptophyta</taxon>
        <taxon>Embryophyta</taxon>
        <taxon>Tracheophyta</taxon>
        <taxon>Spermatophyta</taxon>
        <taxon>Magnoliopsida</taxon>
        <taxon>Liliopsida</taxon>
        <taxon>Poales</taxon>
        <taxon>Poaceae</taxon>
        <taxon>PACMAD clade</taxon>
        <taxon>Panicoideae</taxon>
        <taxon>Andropogonodae</taxon>
        <taxon>Andropogoneae</taxon>
        <taxon>Tripsacinae</taxon>
        <taxon>Zea</taxon>
    </lineage>
</organism>
<proteinExistence type="predicted"/>
<reference evidence="7" key="1">
    <citation type="journal article" date="1984" name="Mol. Gen. Genet.">
        <title>The DNA sequence of the transposable element Ac of Zea mays L.</title>
        <authorList>
            <person name="Mueller-Neumann M."/>
            <person name="Yoder J.I."/>
            <person name="Starlinger P."/>
        </authorList>
    </citation>
    <scope>NUCLEOTIDE SEQUENCE</scope>
</reference>
<evidence type="ECO:0000256" key="1">
    <source>
        <dbReference type="ARBA" id="ARBA00004123"/>
    </source>
</evidence>
<sequence>MAIVHEPQPQPQPQPEPQPQPQPEPEEEAPQKRAKKCTSDVWQHFTKKEIEVEVDGKKYVQVWGHCNFPNCKAKYRAEGHHGTSGFRNHLRTSHSLVKGQLCLKSEKDHGKDINLIEPYKYDEVVSLKKLHLAIIMHEYPFNIVEHEYFVEFVKSLRPHFPIKSRVTARKYIMDLYLEEKEKLYGKLKDVQSRFSTTMDMWTSCQNKSYMCVTIHWIDDDWCLQKRIVGFFHVEGRHTGQRLSQTFTAIMVKWNIEKKLFALSLDNASANEVAVHDIIEDLQDTDSNLVCDGAFFHVRCACHILNLVAKDGLAVIAGTIEKIKAIVLAVKSSPLQWEELMKCASECDLDKSKGISYDVSTRWNSTYLMLRDALYYKPALIRLKTSDPRRYVCLNCCTCHHYKFSINQMSIIVGTMQFVLKPRSGRWH</sequence>
<dbReference type="GO" id="GO:0005634">
    <property type="term" value="C:nucleus"/>
    <property type="evidence" value="ECO:0007669"/>
    <property type="project" value="UniProtKB-SubCell"/>
</dbReference>
<dbReference type="GO" id="GO:0008270">
    <property type="term" value="F:zinc ion binding"/>
    <property type="evidence" value="ECO:0007669"/>
    <property type="project" value="UniProtKB-KW"/>
</dbReference>
<keyword evidence="2" id="KW-0479">Metal-binding</keyword>
<feature type="compositionally biased region" description="Pro residues" evidence="6">
    <location>
        <begin position="8"/>
        <end position="23"/>
    </location>
</feature>
<protein>
    <submittedName>
        <fullName evidence="7">Transposable element Ac</fullName>
    </submittedName>
</protein>
<dbReference type="SUPFAM" id="SSF53098">
    <property type="entry name" value="Ribonuclease H-like"/>
    <property type="match status" value="1"/>
</dbReference>
<dbReference type="InterPro" id="IPR052035">
    <property type="entry name" value="ZnF_BED_domain_contain"/>
</dbReference>
<feature type="region of interest" description="Disordered" evidence="6">
    <location>
        <begin position="1"/>
        <end position="36"/>
    </location>
</feature>
<keyword evidence="5" id="KW-0539">Nucleus</keyword>
<dbReference type="PANTHER" id="PTHR46481:SF10">
    <property type="entry name" value="ZINC FINGER BED DOMAIN-CONTAINING PROTEIN 39"/>
    <property type="match status" value="1"/>
</dbReference>
<dbReference type="InterPro" id="IPR012337">
    <property type="entry name" value="RNaseH-like_sf"/>
</dbReference>
<dbReference type="PIR" id="T03955">
    <property type="entry name" value="T03955"/>
</dbReference>